<accession>A0ABQ6IMK7</accession>
<gene>
    <name evidence="1" type="ORF">GCM10025883_10110</name>
</gene>
<dbReference type="Proteomes" id="UP001157126">
    <property type="component" value="Unassembled WGS sequence"/>
</dbReference>
<organism evidence="1 2">
    <name type="scientific">Mobilicoccus caccae</name>
    <dbReference type="NCBI Taxonomy" id="1859295"/>
    <lineage>
        <taxon>Bacteria</taxon>
        <taxon>Bacillati</taxon>
        <taxon>Actinomycetota</taxon>
        <taxon>Actinomycetes</taxon>
        <taxon>Micrococcales</taxon>
        <taxon>Dermatophilaceae</taxon>
        <taxon>Mobilicoccus</taxon>
    </lineage>
</organism>
<keyword evidence="2" id="KW-1185">Reference proteome</keyword>
<dbReference type="EMBL" id="BSUO01000001">
    <property type="protein sequence ID" value="GMA38966.1"/>
    <property type="molecule type" value="Genomic_DNA"/>
</dbReference>
<sequence>MTTDRPENLDDTVRVEESAAAESTVLRPLTGASPEEIIEAARRARVSAGGPAVLVVDAAAIGPRVPTRHRVVEVVRRGGAVVAELLDEAGIRRLVRVGEAELLDAGATVTTADPQLAFPPEDPQQAAADLWTVLGDEGIVAVLLASRATPTGVPVMLAQHGIAAPATAAVLSLTDAPAVLITGPAAAASAPAAQASGIPATANGDDWTGRYESARAALGVQPGTAEAIEVGLPTGGELRTPSRSAWRAPAGWRCARSPRCRSGIR</sequence>
<proteinExistence type="predicted"/>
<reference evidence="2" key="1">
    <citation type="journal article" date="2019" name="Int. J. Syst. Evol. Microbiol.">
        <title>The Global Catalogue of Microorganisms (GCM) 10K type strain sequencing project: providing services to taxonomists for standard genome sequencing and annotation.</title>
        <authorList>
            <consortium name="The Broad Institute Genomics Platform"/>
            <consortium name="The Broad Institute Genome Sequencing Center for Infectious Disease"/>
            <person name="Wu L."/>
            <person name="Ma J."/>
        </authorList>
    </citation>
    <scope>NUCLEOTIDE SEQUENCE [LARGE SCALE GENOMIC DNA]</scope>
    <source>
        <strain evidence="2">NBRC 113072</strain>
    </source>
</reference>
<comment type="caution">
    <text evidence="1">The sequence shown here is derived from an EMBL/GenBank/DDBJ whole genome shotgun (WGS) entry which is preliminary data.</text>
</comment>
<evidence type="ECO:0000313" key="1">
    <source>
        <dbReference type="EMBL" id="GMA38966.1"/>
    </source>
</evidence>
<dbReference type="RefSeq" id="WP_284302982.1">
    <property type="nucleotide sequence ID" value="NZ_BSUO01000001.1"/>
</dbReference>
<evidence type="ECO:0000313" key="2">
    <source>
        <dbReference type="Proteomes" id="UP001157126"/>
    </source>
</evidence>
<protein>
    <submittedName>
        <fullName evidence="1">Uncharacterized protein</fullName>
    </submittedName>
</protein>
<name>A0ABQ6IMK7_9MICO</name>